<evidence type="ECO:0000256" key="1">
    <source>
        <dbReference type="SAM" id="SignalP"/>
    </source>
</evidence>
<accession>A0ABX8TIB4</accession>
<keyword evidence="3" id="KW-1185">Reference proteome</keyword>
<evidence type="ECO:0000313" key="3">
    <source>
        <dbReference type="Proteomes" id="UP000824334"/>
    </source>
</evidence>
<organism evidence="2 3">
    <name type="scientific">Brevundimonas nasdae</name>
    <dbReference type="NCBI Taxonomy" id="172043"/>
    <lineage>
        <taxon>Bacteria</taxon>
        <taxon>Pseudomonadati</taxon>
        <taxon>Pseudomonadota</taxon>
        <taxon>Alphaproteobacteria</taxon>
        <taxon>Caulobacterales</taxon>
        <taxon>Caulobacteraceae</taxon>
        <taxon>Brevundimonas</taxon>
    </lineage>
</organism>
<sequence>MSKRYRIRRVQIAMAAAVAIAAIGIASPSSARGNPETCSYREVRLAQVCRTDSDIRQFLRDPANAGVESYMAIPPVIRGWEPGEEEMVLSLLSGQPQPRPVAAQTSPSRGSIMDRIDRLASGEYDRQVAAERARTPRVNWTATQIRTAARSAVTNRLREPGSAQFRNVRRHVNSLGTTTFCGEVNSQNVYGGMTGFRRFHSSVSDRGEASGRINDEGGLIGTVFEATWERICDGAPGTPTQF</sequence>
<feature type="signal peptide" evidence="1">
    <location>
        <begin position="1"/>
        <end position="31"/>
    </location>
</feature>
<dbReference type="RefSeq" id="WP_219352701.1">
    <property type="nucleotide sequence ID" value="NZ_CP080034.1"/>
</dbReference>
<dbReference type="Proteomes" id="UP000824334">
    <property type="component" value="Chromosome"/>
</dbReference>
<evidence type="ECO:0000313" key="2">
    <source>
        <dbReference type="EMBL" id="QYC09808.1"/>
    </source>
</evidence>
<reference evidence="2 3" key="1">
    <citation type="submission" date="2021-07" db="EMBL/GenBank/DDBJ databases">
        <title>Isolation and characterization of bacteria from a gold mining with a capacity of golden bioaccumulation.</title>
        <authorList>
            <person name="Yang X.J."/>
        </authorList>
    </citation>
    <scope>NUCLEOTIDE SEQUENCE [LARGE SCALE GENOMIC DNA]</scope>
    <source>
        <strain evidence="2 3">Au29</strain>
    </source>
</reference>
<dbReference type="GeneID" id="94376538"/>
<feature type="chain" id="PRO_5045934425" description="Secreted protein" evidence="1">
    <location>
        <begin position="32"/>
        <end position="242"/>
    </location>
</feature>
<gene>
    <name evidence="2" type="ORF">KWG56_14710</name>
</gene>
<protein>
    <recommendedName>
        <fullName evidence="4">Secreted protein</fullName>
    </recommendedName>
</protein>
<proteinExistence type="predicted"/>
<name>A0ABX8TIB4_9CAUL</name>
<evidence type="ECO:0008006" key="4">
    <source>
        <dbReference type="Google" id="ProtNLM"/>
    </source>
</evidence>
<keyword evidence="1" id="KW-0732">Signal</keyword>
<dbReference type="EMBL" id="CP080034">
    <property type="protein sequence ID" value="QYC09808.1"/>
    <property type="molecule type" value="Genomic_DNA"/>
</dbReference>